<sequence length="50" mass="5559">MQAALCWAQAHGKTALRVATQMGNTAALKTLYTQWCECGKHRVLVIQVTR</sequence>
<protein>
    <submittedName>
        <fullName evidence="1">Uncharacterized protein</fullName>
    </submittedName>
</protein>
<reference evidence="1 2" key="1">
    <citation type="submission" date="2013-10" db="EMBL/GenBank/DDBJ databases">
        <title>Antibiotic resistance diversity of beta-lactamase producers in the General Hospital Vienna.</title>
        <authorList>
            <person name="Barisic I."/>
            <person name="Mitteregger D."/>
            <person name="Hirschl A.M."/>
            <person name="Noehammer C."/>
            <person name="Wiesinger-Mayr H."/>
        </authorList>
    </citation>
    <scope>NUCLEOTIDE SEQUENCE [LARGE SCALE GENOMIC DNA]</scope>
    <source>
        <strain evidence="1 2">ISC11</strain>
    </source>
</reference>
<organism evidence="1 2">
    <name type="scientific">Citrobacter freundii</name>
    <dbReference type="NCBI Taxonomy" id="546"/>
    <lineage>
        <taxon>Bacteria</taxon>
        <taxon>Pseudomonadati</taxon>
        <taxon>Pseudomonadota</taxon>
        <taxon>Gammaproteobacteria</taxon>
        <taxon>Enterobacterales</taxon>
        <taxon>Enterobacteriaceae</taxon>
        <taxon>Citrobacter</taxon>
        <taxon>Citrobacter freundii complex</taxon>
    </lineage>
</organism>
<accession>A0A7G2ISJ1</accession>
<proteinExistence type="predicted"/>
<dbReference type="Proteomes" id="UP000019194">
    <property type="component" value="Unassembled WGS sequence"/>
</dbReference>
<dbReference type="AlphaFoldDB" id="A0A7G2ISJ1"/>
<evidence type="ECO:0000313" key="2">
    <source>
        <dbReference type="Proteomes" id="UP000019194"/>
    </source>
</evidence>
<evidence type="ECO:0000313" key="1">
    <source>
        <dbReference type="EMBL" id="CDL38354.1"/>
    </source>
</evidence>
<dbReference type="EMBL" id="CBWP010000039">
    <property type="protein sequence ID" value="CDL38354.1"/>
    <property type="molecule type" value="Genomic_DNA"/>
</dbReference>
<name>A0A7G2ISJ1_CITFR</name>
<comment type="caution">
    <text evidence="1">The sequence shown here is derived from an EMBL/GenBank/DDBJ whole genome shotgun (WGS) entry which is preliminary data.</text>
</comment>